<feature type="compositionally biased region" description="Basic and acidic residues" evidence="10">
    <location>
        <begin position="1123"/>
        <end position="1142"/>
    </location>
</feature>
<protein>
    <recommendedName>
        <fullName evidence="3">Centrosomal protein of 162 kDa</fullName>
    </recommendedName>
</protein>
<proteinExistence type="inferred from homology"/>
<keyword evidence="7 9" id="KW-0175">Coiled coil</keyword>
<dbReference type="Proteomes" id="UP000472240">
    <property type="component" value="Chromosome 3"/>
</dbReference>
<dbReference type="GO" id="GO:0060271">
    <property type="term" value="P:cilium assembly"/>
    <property type="evidence" value="ECO:0007669"/>
    <property type="project" value="Ensembl"/>
</dbReference>
<dbReference type="InterPro" id="IPR038774">
    <property type="entry name" value="CEP162-like"/>
</dbReference>
<reference evidence="12 13" key="2">
    <citation type="journal article" date="2018" name="Annu Rev Anim Biosci">
        <title>Bat Biology, Genomes, and the Bat1K Project: To Generate Chromosome-Level Genomes for All Living Bat Species.</title>
        <authorList>
            <person name="Teeling E.C."/>
            <person name="Vernes S.C."/>
            <person name="Davalos L.M."/>
            <person name="Ray D.A."/>
            <person name="Gilbert M.T.P."/>
            <person name="Myers E."/>
        </authorList>
    </citation>
    <scope>NUCLEOTIDE SEQUENCE</scope>
</reference>
<evidence type="ECO:0000256" key="3">
    <source>
        <dbReference type="ARBA" id="ARBA00021406"/>
    </source>
</evidence>
<feature type="coiled-coil region" evidence="9">
    <location>
        <begin position="778"/>
        <end position="833"/>
    </location>
</feature>
<reference evidence="12 13" key="3">
    <citation type="submission" date="2018-12" db="EMBL/GenBank/DDBJ databases">
        <title>G10K-VGP greater horseshoe bat female genome, primary haplotype.</title>
        <authorList>
            <person name="Teeling E."/>
            <person name="Myers G."/>
            <person name="Vernes S."/>
            <person name="Pippel M."/>
            <person name="Winkler S."/>
            <person name="Fedrigo O."/>
            <person name="Rhie A."/>
            <person name="Koren S."/>
            <person name="Phillippy A."/>
            <person name="Lewin H."/>
            <person name="Damas J."/>
            <person name="Howe K."/>
            <person name="Mountcastle J."/>
            <person name="Jarvis E.D."/>
        </authorList>
    </citation>
    <scope>NUCLEOTIDE SEQUENCE [LARGE SCALE GENOMIC DNA]</scope>
</reference>
<gene>
    <name evidence="12" type="primary">CEP162</name>
    <name evidence="11" type="ORF">mRhiFer1_002684</name>
</gene>
<feature type="region of interest" description="Disordered" evidence="10">
    <location>
        <begin position="1118"/>
        <end position="1144"/>
    </location>
</feature>
<dbReference type="GO" id="GO:0036064">
    <property type="term" value="C:ciliary basal body"/>
    <property type="evidence" value="ECO:0007669"/>
    <property type="project" value="Ensembl"/>
</dbReference>
<feature type="coiled-coil region" evidence="9">
    <location>
        <begin position="629"/>
        <end position="664"/>
    </location>
</feature>
<feature type="region of interest" description="Disordered" evidence="10">
    <location>
        <begin position="558"/>
        <end position="589"/>
    </location>
</feature>
<dbReference type="GO" id="GO:0005814">
    <property type="term" value="C:centriole"/>
    <property type="evidence" value="ECO:0007669"/>
    <property type="project" value="UniProtKB-SubCell"/>
</dbReference>
<evidence type="ECO:0000313" key="12">
    <source>
        <dbReference type="Ensembl" id="ENSRFEP00010000624.1"/>
    </source>
</evidence>
<evidence type="ECO:0000256" key="5">
    <source>
        <dbReference type="ARBA" id="ARBA00022701"/>
    </source>
</evidence>
<evidence type="ECO:0000256" key="1">
    <source>
        <dbReference type="ARBA" id="ARBA00004114"/>
    </source>
</evidence>
<feature type="region of interest" description="Disordered" evidence="10">
    <location>
        <begin position="305"/>
        <end position="340"/>
    </location>
</feature>
<dbReference type="OMA" id="PDMTDNE"/>
<evidence type="ECO:0000256" key="4">
    <source>
        <dbReference type="ARBA" id="ARBA00022490"/>
    </source>
</evidence>
<evidence type="ECO:0000256" key="8">
    <source>
        <dbReference type="ARBA" id="ARBA00023212"/>
    </source>
</evidence>
<dbReference type="GO" id="GO:0005829">
    <property type="term" value="C:cytosol"/>
    <property type="evidence" value="ECO:0007669"/>
    <property type="project" value="Ensembl"/>
</dbReference>
<reference evidence="11 14" key="4">
    <citation type="journal article" date="2020" name="Nature">
        <title>Six reference-quality genomes reveal evolution of bat adaptations.</title>
        <authorList>
            <person name="Jebb D."/>
            <person name="Huang Z."/>
            <person name="Pippel M."/>
            <person name="Hughes G.M."/>
            <person name="Lavrichenko K."/>
            <person name="Devanna P."/>
            <person name="Winkler S."/>
            <person name="Jermiin L.S."/>
            <person name="Skirmuntt E.C."/>
            <person name="Katzourakis A."/>
            <person name="Burkitt-Gray L."/>
            <person name="Ray D.A."/>
            <person name="Sullivan K.A.M."/>
            <person name="Roscito J.G."/>
            <person name="Kirilenko B.M."/>
            <person name="Davalos L.M."/>
            <person name="Corthals A.P."/>
            <person name="Power M.L."/>
            <person name="Jones G."/>
            <person name="Ransome R.D."/>
            <person name="Dechmann D.K.N."/>
            <person name="Locatelli A.G."/>
            <person name="Puechmaille S.J."/>
            <person name="Fedrigo O."/>
            <person name="Jarvis E.D."/>
            <person name="Hiller M."/>
            <person name="Vernes S.C."/>
            <person name="Myers E.W."/>
            <person name="Teeling E.C."/>
        </authorList>
    </citation>
    <scope>NUCLEOTIDE SEQUENCE [LARGE SCALE GENOMIC DNA]</scope>
    <source>
        <strain evidence="11">MRhiFer1</strain>
        <tissue evidence="11">Lung</tissue>
    </source>
</reference>
<keyword evidence="5" id="KW-0493">Microtubule</keyword>
<feature type="compositionally biased region" description="Acidic residues" evidence="10">
    <location>
        <begin position="184"/>
        <end position="202"/>
    </location>
</feature>
<keyword evidence="13" id="KW-1185">Reference proteome</keyword>
<feature type="compositionally biased region" description="Basic and acidic residues" evidence="10">
    <location>
        <begin position="207"/>
        <end position="232"/>
    </location>
</feature>
<evidence type="ECO:0000313" key="14">
    <source>
        <dbReference type="Proteomes" id="UP000585614"/>
    </source>
</evidence>
<dbReference type="RefSeq" id="XP_032959359.1">
    <property type="nucleotide sequence ID" value="XM_033103468.1"/>
</dbReference>
<feature type="region of interest" description="Disordered" evidence="10">
    <location>
        <begin position="481"/>
        <end position="517"/>
    </location>
</feature>
<dbReference type="GO" id="GO:0005879">
    <property type="term" value="C:axonemal microtubule"/>
    <property type="evidence" value="ECO:0007669"/>
    <property type="project" value="Ensembl"/>
</dbReference>
<organism evidence="12 13">
    <name type="scientific">Rhinolophus ferrumequinum</name>
    <name type="common">Greater horseshoe bat</name>
    <dbReference type="NCBI Taxonomy" id="59479"/>
    <lineage>
        <taxon>Eukaryota</taxon>
        <taxon>Metazoa</taxon>
        <taxon>Chordata</taxon>
        <taxon>Craniata</taxon>
        <taxon>Vertebrata</taxon>
        <taxon>Euteleostomi</taxon>
        <taxon>Mammalia</taxon>
        <taxon>Eutheria</taxon>
        <taxon>Laurasiatheria</taxon>
        <taxon>Chiroptera</taxon>
        <taxon>Yinpterochiroptera</taxon>
        <taxon>Rhinolophoidea</taxon>
        <taxon>Rhinolophidae</taxon>
        <taxon>Rhinolophinae</taxon>
        <taxon>Rhinolophus</taxon>
    </lineage>
</organism>
<feature type="coiled-coil region" evidence="9">
    <location>
        <begin position="1244"/>
        <end position="1337"/>
    </location>
</feature>
<evidence type="ECO:0000313" key="13">
    <source>
        <dbReference type="Proteomes" id="UP000472240"/>
    </source>
</evidence>
<feature type="region of interest" description="Disordered" evidence="10">
    <location>
        <begin position="173"/>
        <end position="232"/>
    </location>
</feature>
<evidence type="ECO:0000313" key="11">
    <source>
        <dbReference type="EMBL" id="KAF6364208.1"/>
    </source>
</evidence>
<dbReference type="KEGG" id="rfq:117020778"/>
<feature type="region of interest" description="Disordered" evidence="10">
    <location>
        <begin position="252"/>
        <end position="284"/>
    </location>
</feature>
<feature type="coiled-coil region" evidence="9">
    <location>
        <begin position="1167"/>
        <end position="1201"/>
    </location>
</feature>
<dbReference type="CTD" id="22832"/>
<comment type="subcellular location">
    <subcellularLocation>
        <location evidence="1">Cytoplasm</location>
        <location evidence="1">Cytoskeleton</location>
        <location evidence="1">Microtubule organizing center</location>
        <location evidence="1">Centrosome</location>
        <location evidence="1">Centriole</location>
    </subcellularLocation>
</comment>
<evidence type="ECO:0000256" key="10">
    <source>
        <dbReference type="SAM" id="MobiDB-lite"/>
    </source>
</evidence>
<reference evidence="12" key="5">
    <citation type="submission" date="2025-05" db="UniProtKB">
        <authorList>
            <consortium name="Ensembl"/>
        </authorList>
    </citation>
    <scope>IDENTIFICATION</scope>
</reference>
<dbReference type="GO" id="GO:0005794">
    <property type="term" value="C:Golgi apparatus"/>
    <property type="evidence" value="ECO:0007669"/>
    <property type="project" value="Ensembl"/>
</dbReference>
<evidence type="ECO:0000256" key="9">
    <source>
        <dbReference type="SAM" id="Coils"/>
    </source>
</evidence>
<dbReference type="PANTHER" id="PTHR34031:SF1">
    <property type="entry name" value="CENTROSOMAL PROTEIN OF 162 KDA"/>
    <property type="match status" value="1"/>
</dbReference>
<name>A0A671DR00_RHIFE</name>
<dbReference type="GeneTree" id="ENSGT00390000009631"/>
<accession>A0A671DR00</accession>
<dbReference type="GeneID" id="117020778"/>
<evidence type="ECO:0000256" key="2">
    <source>
        <dbReference type="ARBA" id="ARBA00009485"/>
    </source>
</evidence>
<sequence length="1402" mass="161911">MARYSKEELDEEFEQFMKELSDDSFENSSKTYRQPKREVKKKDTLPWWITEDDFEDVGLLGTNVSYLKTKKTSQPIMELEEEAAERIQFLKSSGTSIISLDSLETNEIVVSELNHSPLGLGLDTLEEQEEKEQFFARLEKGLTSSIDYSRLNKELDSNDSTHFKALHSNQANIELTEDKHENESNEELAENYSDDFEDEDIDAPLTTKDEETKSKEHFKSEKTNAPKQEEEKTGMLAKVVLLDSLDSVAEVNLEQDRAPTKPKALPEMTDNEMTGTGVSYGQSNSDTEALHQAYCHIAHSLGDADEQRIESTAVENTESPVKGHPQENEESSRNISTTESDLPTVEELMKPIRIDSFGISGGLDSQPISHKELTVSKETEILSPLPFKVKPNVMSQEPQNVNQFFDKNEENVVLQKTTNEGIENNCARVNTTEEHIDKMYLDILRKKRSVGRSLLPPDDKIHKTFRSQLSSGEEGAIIGKQVPYKKPRSAPSLLKSKPQGGLYASVRSSGYGKPSSPFQTFSTLAKKSSKDIMQSKNLKSISTSNQARKKEILSETKLIKPAALGKPAPQTDSYQATPKRSEDPRETDSCLQLQNDSLGCQGGNTETELIMFKRVQEAEEKWRGAQALIEQIQVTFSEKEKELENKMEELKRQQEKELFKLNQDNYILQVKLNSFEETNKKQRWLQFGETTDPVTEEKLKQIQKEIQEQETLLQGYQQENERLYNQVKDLQEQNKKNEERMFKENQSLFSELASLKEQMQQSRFLSQVVEEPTGNQNFTDLLAELRLAQKEKNSLLEDIKRLKQDKQALEVDLEKMKKERDQAKEQIAHATGEKLYEIKILEETHKQEISRLQNRLQWYAENQELLDKDAVRLKEANEEIEKLKLEVEKLKAESGNPSIQQKIRLKDRAADAKRIQDLERQVKEMEGILKRRYPNSLPALILAASAAGGDTVDRNTVEFMERRIKKLEVDLEGKDEEAKKSLRTMEQQFQKMKIQYEQRLEEQEQLLAYKLKEAPQNQHDRVKALEKELDDTKEAHQITVRKLEAEIDTLKHQNAELELKKNDKDDKDFQSIEFQVEQAHTKAKLVRLNEELAAKGREIQDLLKTVERLQRERRTMLSNQNSKGREEVTAKRMKKDALHPGKGDVVSFPGTLGGKLYHPHTFTDSHISEVSQENYRLKNELERLIVERNELKMKSEVAMNQFENSIKRIKEDTTAHITSLKESHQREVEKLLCQNAVENSSSKVAELNRKIATQEVLIKHFQNQVNELQGKQESLVVSQVREEILQKEITKLLEELREAKENHTPEMKHFMGLEKKIKQMEMRHKQREQELQQIIQQTHQVVETEQNKEIEKWKRLAQLKNHELDKFRTELDSILDVLRELHRQGVVVPVALADEMNAPESY</sequence>
<evidence type="ECO:0000256" key="6">
    <source>
        <dbReference type="ARBA" id="ARBA00022794"/>
    </source>
</evidence>
<dbReference type="GO" id="GO:0034451">
    <property type="term" value="C:centriolar satellite"/>
    <property type="evidence" value="ECO:0007669"/>
    <property type="project" value="Ensembl"/>
</dbReference>
<feature type="compositionally biased region" description="Polar residues" evidence="10">
    <location>
        <begin position="271"/>
        <end position="284"/>
    </location>
</feature>
<feature type="coiled-coil region" evidence="9">
    <location>
        <begin position="866"/>
        <end position="893"/>
    </location>
</feature>
<dbReference type="Proteomes" id="UP000585614">
    <property type="component" value="Unassembled WGS sequence"/>
</dbReference>
<dbReference type="EMBL" id="JACAGC010000005">
    <property type="protein sequence ID" value="KAF6364208.1"/>
    <property type="molecule type" value="Genomic_DNA"/>
</dbReference>
<dbReference type="Ensembl" id="ENSRFET00010000710.1">
    <property type="protein sequence ID" value="ENSRFEP00010000624.1"/>
    <property type="gene ID" value="ENSRFEG00010000508.1"/>
</dbReference>
<keyword evidence="8" id="KW-0206">Cytoskeleton</keyword>
<dbReference type="PANTHER" id="PTHR34031">
    <property type="entry name" value="CENTROSOMAL PROTEIN OF 162 KDA"/>
    <property type="match status" value="1"/>
</dbReference>
<feature type="coiled-coil region" evidence="9">
    <location>
        <begin position="699"/>
        <end position="747"/>
    </location>
</feature>
<dbReference type="OrthoDB" id="2157184at2759"/>
<keyword evidence="4" id="KW-0963">Cytoplasm</keyword>
<reference evidence="12 13" key="1">
    <citation type="journal article" date="2015" name="Annu Rev Anim Biosci">
        <title>The Genome 10K Project: a way forward.</title>
        <authorList>
            <person name="Koepfli K.P."/>
            <person name="Paten B."/>
            <person name="O'Brien S.J."/>
            <person name="Koepfli K.P."/>
            <person name="Paten B."/>
            <person name="Antunes A."/>
            <person name="Belov K."/>
            <person name="Bustamante C."/>
            <person name="Castoe T.A."/>
            <person name="Clawson H."/>
            <person name="Crawford A.J."/>
            <person name="Diekhans M."/>
            <person name="Distel D."/>
            <person name="Durbin R."/>
            <person name="Earl D."/>
            <person name="Fujita M.K."/>
            <person name="Gamble T."/>
            <person name="Georges A."/>
            <person name="Gemmell N."/>
            <person name="Gilbert M.T."/>
            <person name="Graves J.M."/>
            <person name="Green R.E."/>
            <person name="Hickey G."/>
            <person name="Jarvis E.D."/>
            <person name="Johnson W."/>
            <person name="Komissarov A."/>
            <person name="Korf I."/>
            <person name="Kuhn R."/>
            <person name="Larkin D.M."/>
            <person name="Lewin H."/>
            <person name="Lopez J.V."/>
            <person name="Ma J."/>
            <person name="Marques-Bonet T."/>
            <person name="Miller W."/>
            <person name="Murphy R."/>
            <person name="Pevzner P."/>
            <person name="Shapiro B."/>
            <person name="Steiner C."/>
            <person name="Tamazian G."/>
            <person name="Venkatesh B."/>
            <person name="Wang J."/>
            <person name="Wayne R."/>
            <person name="Wiley E."/>
            <person name="Yang H."/>
            <person name="Zhang G."/>
            <person name="Haussler D."/>
            <person name="Ryder O."/>
            <person name="O'Brien S.J."/>
        </authorList>
    </citation>
    <scope>NUCLEOTIDE SEQUENCE</scope>
</reference>
<feature type="compositionally biased region" description="Basic and acidic residues" evidence="10">
    <location>
        <begin position="579"/>
        <end position="588"/>
    </location>
</feature>
<comment type="similarity">
    <text evidence="2">Belongs to the CEP162 family.</text>
</comment>
<keyword evidence="6" id="KW-0970">Cilium biogenesis/degradation</keyword>
<evidence type="ECO:0000256" key="7">
    <source>
        <dbReference type="ARBA" id="ARBA00023054"/>
    </source>
</evidence>
<dbReference type="GO" id="GO:0005654">
    <property type="term" value="C:nucleoplasm"/>
    <property type="evidence" value="ECO:0007669"/>
    <property type="project" value="Ensembl"/>
</dbReference>